<comment type="subcellular location">
    <subcellularLocation>
        <location evidence="1">Membrane</location>
    </subcellularLocation>
</comment>
<dbReference type="InterPro" id="IPR027385">
    <property type="entry name" value="Beta-barrel_OMP"/>
</dbReference>
<dbReference type="InterPro" id="IPR011250">
    <property type="entry name" value="OMP/PagP_B-barrel"/>
</dbReference>
<accession>A0A091ATB4</accession>
<dbReference type="PATRIC" id="fig|1121015.4.peg.1313"/>
<dbReference type="InterPro" id="IPR051692">
    <property type="entry name" value="OMP-like"/>
</dbReference>
<dbReference type="PANTHER" id="PTHR34001">
    <property type="entry name" value="BLL7405 PROTEIN"/>
    <property type="match status" value="1"/>
</dbReference>
<evidence type="ECO:0000256" key="3">
    <source>
        <dbReference type="ARBA" id="ARBA00023136"/>
    </source>
</evidence>
<dbReference type="AlphaFoldDB" id="A0A091ATB4"/>
<dbReference type="RefSeq" id="WP_022968291.1">
    <property type="nucleotide sequence ID" value="NZ_ATVD01000001.1"/>
</dbReference>
<evidence type="ECO:0000259" key="5">
    <source>
        <dbReference type="Pfam" id="PF13505"/>
    </source>
</evidence>
<dbReference type="Gene3D" id="2.40.160.20">
    <property type="match status" value="1"/>
</dbReference>
<evidence type="ECO:0000313" key="7">
    <source>
        <dbReference type="Proteomes" id="UP000029385"/>
    </source>
</evidence>
<keyword evidence="7" id="KW-1185">Reference proteome</keyword>
<dbReference type="OrthoDB" id="268975at2"/>
<feature type="domain" description="Outer membrane protein beta-barrel" evidence="5">
    <location>
        <begin position="9"/>
        <end position="252"/>
    </location>
</feature>
<dbReference type="GO" id="GO:0016020">
    <property type="term" value="C:membrane"/>
    <property type="evidence" value="ECO:0007669"/>
    <property type="project" value="UniProtKB-SubCell"/>
</dbReference>
<protein>
    <recommendedName>
        <fullName evidence="5">Outer membrane protein beta-barrel domain-containing protein</fullName>
    </recommendedName>
</protein>
<feature type="chain" id="PRO_5001869002" description="Outer membrane protein beta-barrel domain-containing protein" evidence="4">
    <location>
        <begin position="21"/>
        <end position="252"/>
    </location>
</feature>
<keyword evidence="2 4" id="KW-0732">Signal</keyword>
<evidence type="ECO:0000256" key="4">
    <source>
        <dbReference type="SAM" id="SignalP"/>
    </source>
</evidence>
<name>A0A091ATB4_9GAMM</name>
<dbReference type="eggNOG" id="COG3637">
    <property type="taxonomic scope" value="Bacteria"/>
</dbReference>
<evidence type="ECO:0000256" key="1">
    <source>
        <dbReference type="ARBA" id="ARBA00004370"/>
    </source>
</evidence>
<dbReference type="Pfam" id="PF13505">
    <property type="entry name" value="OMP_b-brl"/>
    <property type="match status" value="1"/>
</dbReference>
<keyword evidence="3" id="KW-0472">Membrane</keyword>
<reference evidence="6 7" key="1">
    <citation type="submission" date="2013-09" db="EMBL/GenBank/DDBJ databases">
        <title>Genome sequencing of Arenimonas oryziterrae.</title>
        <authorList>
            <person name="Chen F."/>
            <person name="Wang G."/>
        </authorList>
    </citation>
    <scope>NUCLEOTIDE SEQUENCE [LARGE SCALE GENOMIC DNA]</scope>
    <source>
        <strain evidence="6 7">YC6267</strain>
    </source>
</reference>
<dbReference type="Proteomes" id="UP000029385">
    <property type="component" value="Unassembled WGS sequence"/>
</dbReference>
<evidence type="ECO:0000313" key="6">
    <source>
        <dbReference type="EMBL" id="KFN43423.1"/>
    </source>
</evidence>
<feature type="signal peptide" evidence="4">
    <location>
        <begin position="1"/>
        <end position="20"/>
    </location>
</feature>
<comment type="caution">
    <text evidence="6">The sequence shown here is derived from an EMBL/GenBank/DDBJ whole genome shotgun (WGS) entry which is preliminary data.</text>
</comment>
<dbReference type="PANTHER" id="PTHR34001:SF3">
    <property type="entry name" value="BLL7405 PROTEIN"/>
    <property type="match status" value="1"/>
</dbReference>
<gene>
    <name evidence="6" type="ORF">N789_09110</name>
</gene>
<proteinExistence type="predicted"/>
<sequence>MRHKILASVALALLSSSAFAADDSSWTGWYLGANVGRGNVDSTSEPTLGGTWLQPTYDGNRAELVRIWSIDQDGNGFQGGIQGGYNHQFDRVVVGIELDYGTTNVNALDRVGPVQMTTAPAQLQATHAFDTGASYSLRPRIGFTVNDNKTLLYATAGVSYLKVKSQTDLFIPISNYSKYGEAEKTVNGFTWGVGVEHRFNPRWSAKFEYVRANLGDFSYGLADRTGTSMGATETFTRDTEYNAFRIGLNYHF</sequence>
<dbReference type="SUPFAM" id="SSF56925">
    <property type="entry name" value="OMPA-like"/>
    <property type="match status" value="1"/>
</dbReference>
<dbReference type="STRING" id="1121015.GCA_000420545_00637"/>
<organism evidence="6 7">
    <name type="scientific">Arenimonas oryziterrae DSM 21050 = YC6267</name>
    <dbReference type="NCBI Taxonomy" id="1121015"/>
    <lineage>
        <taxon>Bacteria</taxon>
        <taxon>Pseudomonadati</taxon>
        <taxon>Pseudomonadota</taxon>
        <taxon>Gammaproteobacteria</taxon>
        <taxon>Lysobacterales</taxon>
        <taxon>Lysobacteraceae</taxon>
        <taxon>Arenimonas</taxon>
    </lineage>
</organism>
<dbReference type="EMBL" id="AVCI01000005">
    <property type="protein sequence ID" value="KFN43423.1"/>
    <property type="molecule type" value="Genomic_DNA"/>
</dbReference>
<evidence type="ECO:0000256" key="2">
    <source>
        <dbReference type="ARBA" id="ARBA00022729"/>
    </source>
</evidence>